<sequence>MSGNRRSQIHTNASRRQRAAQPTRPTVVKTGTNRPRSTDKMIATLQLMHEALSRARMRRPQDHTSEAYRSARRIALNAHNEQTRLMGIQR</sequence>
<keyword evidence="3" id="KW-1185">Reference proteome</keyword>
<evidence type="ECO:0000313" key="2">
    <source>
        <dbReference type="EMBL" id="GAA5183573.1"/>
    </source>
</evidence>
<gene>
    <name evidence="2" type="ORF">GCM10023322_23170</name>
</gene>
<feature type="compositionally biased region" description="Polar residues" evidence="1">
    <location>
        <begin position="1"/>
        <end position="12"/>
    </location>
</feature>
<feature type="region of interest" description="Disordered" evidence="1">
    <location>
        <begin position="1"/>
        <end position="37"/>
    </location>
</feature>
<dbReference type="Proteomes" id="UP001501570">
    <property type="component" value="Unassembled WGS sequence"/>
</dbReference>
<name>A0ABP9RQU1_9ACTN</name>
<accession>A0ABP9RQU1</accession>
<evidence type="ECO:0000256" key="1">
    <source>
        <dbReference type="SAM" id="MobiDB-lite"/>
    </source>
</evidence>
<evidence type="ECO:0000313" key="3">
    <source>
        <dbReference type="Proteomes" id="UP001501570"/>
    </source>
</evidence>
<proteinExistence type="predicted"/>
<comment type="caution">
    <text evidence="2">The sequence shown here is derived from an EMBL/GenBank/DDBJ whole genome shotgun (WGS) entry which is preliminary data.</text>
</comment>
<evidence type="ECO:0008006" key="4">
    <source>
        <dbReference type="Google" id="ProtNLM"/>
    </source>
</evidence>
<organism evidence="2 3">
    <name type="scientific">Rugosimonospora acidiphila</name>
    <dbReference type="NCBI Taxonomy" id="556531"/>
    <lineage>
        <taxon>Bacteria</taxon>
        <taxon>Bacillati</taxon>
        <taxon>Actinomycetota</taxon>
        <taxon>Actinomycetes</taxon>
        <taxon>Micromonosporales</taxon>
        <taxon>Micromonosporaceae</taxon>
        <taxon>Rugosimonospora</taxon>
    </lineage>
</organism>
<dbReference type="EMBL" id="BAABJQ010000005">
    <property type="protein sequence ID" value="GAA5183573.1"/>
    <property type="molecule type" value="Genomic_DNA"/>
</dbReference>
<reference evidence="3" key="1">
    <citation type="journal article" date="2019" name="Int. J. Syst. Evol. Microbiol.">
        <title>The Global Catalogue of Microorganisms (GCM) 10K type strain sequencing project: providing services to taxonomists for standard genome sequencing and annotation.</title>
        <authorList>
            <consortium name="The Broad Institute Genomics Platform"/>
            <consortium name="The Broad Institute Genome Sequencing Center for Infectious Disease"/>
            <person name="Wu L."/>
            <person name="Ma J."/>
        </authorList>
    </citation>
    <scope>NUCLEOTIDE SEQUENCE [LARGE SCALE GENOMIC DNA]</scope>
    <source>
        <strain evidence="3">JCM 18304</strain>
    </source>
</reference>
<protein>
    <recommendedName>
        <fullName evidence="4">DUF2786 domain-containing protein</fullName>
    </recommendedName>
</protein>